<dbReference type="CDD" id="cd07010">
    <property type="entry name" value="cupin_PMI_type_I_N_bac"/>
    <property type="match status" value="1"/>
</dbReference>
<evidence type="ECO:0000313" key="6">
    <source>
        <dbReference type="EMBL" id="SMX54425.1"/>
    </source>
</evidence>
<dbReference type="InterPro" id="IPR051804">
    <property type="entry name" value="Carb_Metab_Reg_Kinase/Isom"/>
</dbReference>
<feature type="binding site" evidence="3">
    <location>
        <position position="182"/>
    </location>
    <ligand>
        <name>Zn(2+)</name>
        <dbReference type="ChEBI" id="CHEBI:29105"/>
    </ligand>
</feature>
<gene>
    <name evidence="6" type="primary">pmi</name>
    <name evidence="6" type="ORF">CFX1CAM_1360</name>
</gene>
<organism evidence="6 7">
    <name type="scientific">Candidatus Brevifilum fermentans</name>
    <dbReference type="NCBI Taxonomy" id="1986204"/>
    <lineage>
        <taxon>Bacteria</taxon>
        <taxon>Bacillati</taxon>
        <taxon>Chloroflexota</taxon>
        <taxon>Anaerolineae</taxon>
        <taxon>Anaerolineales</taxon>
        <taxon>Anaerolineaceae</taxon>
        <taxon>Candidatus Brevifilum</taxon>
    </lineage>
</organism>
<accession>A0A1Y6K411</accession>
<dbReference type="GO" id="GO:0008270">
    <property type="term" value="F:zinc ion binding"/>
    <property type="evidence" value="ECO:0007669"/>
    <property type="project" value="InterPro"/>
</dbReference>
<reference evidence="7" key="1">
    <citation type="submission" date="2017-05" db="EMBL/GenBank/DDBJ databases">
        <authorList>
            <person name="Kirkegaard R."/>
            <person name="Mcilroy J S."/>
        </authorList>
    </citation>
    <scope>NUCLEOTIDE SEQUENCE [LARGE SCALE GENOMIC DNA]</scope>
</reference>
<dbReference type="InterPro" id="IPR011051">
    <property type="entry name" value="RmlC_Cupin_sf"/>
</dbReference>
<evidence type="ECO:0000256" key="4">
    <source>
        <dbReference type="PIRSR" id="PIRSR036894-2"/>
    </source>
</evidence>
<proteinExistence type="predicted"/>
<name>A0A1Y6K411_9CHLR</name>
<evidence type="ECO:0000256" key="1">
    <source>
        <dbReference type="ARBA" id="ARBA00022723"/>
    </source>
</evidence>
<feature type="binding site" evidence="3">
    <location>
        <position position="105"/>
    </location>
    <ligand>
        <name>Zn(2+)</name>
        <dbReference type="ChEBI" id="CHEBI:29105"/>
    </ligand>
</feature>
<dbReference type="InterPro" id="IPR014628">
    <property type="entry name" value="Man6P_isomerase_Firm_short"/>
</dbReference>
<dbReference type="GO" id="GO:0004476">
    <property type="term" value="F:mannose-6-phosphate isomerase activity"/>
    <property type="evidence" value="ECO:0007669"/>
    <property type="project" value="InterPro"/>
</dbReference>
<dbReference type="AlphaFoldDB" id="A0A1Y6K411"/>
<dbReference type="Proteomes" id="UP000195514">
    <property type="component" value="Chromosome I"/>
</dbReference>
<comment type="cofactor">
    <cofactor evidence="3">
        <name>Zn(2+)</name>
        <dbReference type="ChEBI" id="CHEBI:29105"/>
    </cofactor>
    <text evidence="3">Binds 1 zinc ion per subunit.</text>
</comment>
<evidence type="ECO:0000313" key="7">
    <source>
        <dbReference type="Proteomes" id="UP000195514"/>
    </source>
</evidence>
<evidence type="ECO:0000256" key="2">
    <source>
        <dbReference type="ARBA" id="ARBA00022833"/>
    </source>
</evidence>
<dbReference type="InterPro" id="IPR014710">
    <property type="entry name" value="RmlC-like_jellyroll"/>
</dbReference>
<dbReference type="RefSeq" id="WP_087862268.1">
    <property type="nucleotide sequence ID" value="NZ_LT859958.1"/>
</dbReference>
<dbReference type="Gene3D" id="2.60.120.10">
    <property type="entry name" value="Jelly Rolls"/>
    <property type="match status" value="1"/>
</dbReference>
<feature type="domain" description="Phosphomannose isomerase type I catalytic" evidence="5">
    <location>
        <begin position="9"/>
        <end position="114"/>
    </location>
</feature>
<dbReference type="InterPro" id="IPR046457">
    <property type="entry name" value="PMI_typeI_cat"/>
</dbReference>
<dbReference type="KEGG" id="abat:CFX1CAM_1360"/>
<dbReference type="GO" id="GO:0005975">
    <property type="term" value="P:carbohydrate metabolic process"/>
    <property type="evidence" value="ECO:0007669"/>
    <property type="project" value="InterPro"/>
</dbReference>
<evidence type="ECO:0000259" key="5">
    <source>
        <dbReference type="Pfam" id="PF20511"/>
    </source>
</evidence>
<dbReference type="SUPFAM" id="SSF51182">
    <property type="entry name" value="RmlC-like cupins"/>
    <property type="match status" value="1"/>
</dbReference>
<dbReference type="PIRSF" id="PIRSF036894">
    <property type="entry name" value="PMI_Firm_short"/>
    <property type="match status" value="1"/>
</dbReference>
<sequence>MSELYPLFFEPVLKHYIWGGQNLENIGRVLPDNQKVAESWEISSHFDGMTTVRNGQFAGKKLPELLNLLGKDLVGSRNVWAVKRGIFPLMVKLLDAEERLSIQVHPDDSYAQEHEGQNELGKAEMWVILNAKPGAAIIYGFSKEINPEKFREAIKTGSVESYLNVLPVKTGDHICVPPGTLHAILEGVLLAEIQQNSNTTYRVYDWGRTDDQGKARTLHVDKALDVINFQQVNESLSLPEVIEKDSHYLQESLCHNPYFSVERFSFKQTSEYSGRCNGSTLEIWGVLQGCAVINGEIMDSVSFCLLPASLGEFCFKVKSGTQMLRVYTS</sequence>
<dbReference type="PANTHER" id="PTHR42742">
    <property type="entry name" value="TRANSCRIPTIONAL REPRESSOR MPRA"/>
    <property type="match status" value="1"/>
</dbReference>
<dbReference type="Pfam" id="PF20511">
    <property type="entry name" value="PMI_typeI_cat"/>
    <property type="match status" value="1"/>
</dbReference>
<dbReference type="OrthoDB" id="9808275at2"/>
<keyword evidence="7" id="KW-1185">Reference proteome</keyword>
<dbReference type="PANTHER" id="PTHR42742:SF3">
    <property type="entry name" value="FRUCTOKINASE"/>
    <property type="match status" value="1"/>
</dbReference>
<keyword evidence="1 3" id="KW-0479">Metal-binding</keyword>
<feature type="active site" evidence="4">
    <location>
        <position position="202"/>
    </location>
</feature>
<keyword evidence="6" id="KW-0413">Isomerase</keyword>
<keyword evidence="2 3" id="KW-0862">Zinc</keyword>
<protein>
    <submittedName>
        <fullName evidence="6">Mannose-6-phosphate isomerase</fullName>
    </submittedName>
</protein>
<feature type="binding site" evidence="3">
    <location>
        <position position="124"/>
    </location>
    <ligand>
        <name>Zn(2+)</name>
        <dbReference type="ChEBI" id="CHEBI:29105"/>
    </ligand>
</feature>
<dbReference type="EMBL" id="LT859958">
    <property type="protein sequence ID" value="SMX54425.1"/>
    <property type="molecule type" value="Genomic_DNA"/>
</dbReference>
<evidence type="ECO:0000256" key="3">
    <source>
        <dbReference type="PIRSR" id="PIRSR036894-1"/>
    </source>
</evidence>